<dbReference type="Pfam" id="PF00350">
    <property type="entry name" value="Dynamin_N"/>
    <property type="match status" value="1"/>
</dbReference>
<dbReference type="Proteomes" id="UP000031972">
    <property type="component" value="Unassembled WGS sequence"/>
</dbReference>
<dbReference type="AlphaFoldDB" id="A0A0C2VF34"/>
<keyword evidence="6" id="KW-1133">Transmembrane helix</keyword>
<evidence type="ECO:0000256" key="4">
    <source>
        <dbReference type="ARBA" id="ARBA00023134"/>
    </source>
</evidence>
<dbReference type="PANTHER" id="PTHR10465:SF0">
    <property type="entry name" value="SARCALUMENIN"/>
    <property type="match status" value="1"/>
</dbReference>
<dbReference type="CDD" id="cd09912">
    <property type="entry name" value="DLP_2"/>
    <property type="match status" value="1"/>
</dbReference>
<feature type="domain" description="Dynamin N-terminal" evidence="7">
    <location>
        <begin position="49"/>
        <end position="206"/>
    </location>
</feature>
<reference evidence="8 9" key="1">
    <citation type="submission" date="2015-01" db="EMBL/GenBank/DDBJ databases">
        <title>Jeotgalibacillus campisalis genome sequencing.</title>
        <authorList>
            <person name="Goh K.M."/>
            <person name="Chan K.-G."/>
            <person name="Yaakop A.S."/>
            <person name="Ee R."/>
            <person name="Gan H.M."/>
            <person name="Chan C.S."/>
        </authorList>
    </citation>
    <scope>NUCLEOTIDE SEQUENCE [LARGE SCALE GENOMIC DNA]</scope>
    <source>
        <strain evidence="8 9">SF-57</strain>
    </source>
</reference>
<dbReference type="GO" id="GO:0016020">
    <property type="term" value="C:membrane"/>
    <property type="evidence" value="ECO:0007669"/>
    <property type="project" value="UniProtKB-SubCell"/>
</dbReference>
<keyword evidence="5 6" id="KW-0472">Membrane</keyword>
<evidence type="ECO:0000256" key="5">
    <source>
        <dbReference type="ARBA" id="ARBA00023136"/>
    </source>
</evidence>
<evidence type="ECO:0000256" key="1">
    <source>
        <dbReference type="ARBA" id="ARBA00004370"/>
    </source>
</evidence>
<dbReference type="SUPFAM" id="SSF52540">
    <property type="entry name" value="P-loop containing nucleoside triphosphate hydrolases"/>
    <property type="match status" value="1"/>
</dbReference>
<dbReference type="OrthoDB" id="435796at2"/>
<dbReference type="Gene3D" id="3.40.50.300">
    <property type="entry name" value="P-loop containing nucleotide triphosphate hydrolases"/>
    <property type="match status" value="1"/>
</dbReference>
<dbReference type="InterPro" id="IPR027094">
    <property type="entry name" value="Mitofusin_fam"/>
</dbReference>
<accession>A0A0C2VF34</accession>
<gene>
    <name evidence="8" type="ORF">KR50_35390</name>
</gene>
<keyword evidence="6" id="KW-0812">Transmembrane</keyword>
<dbReference type="InterPro" id="IPR027417">
    <property type="entry name" value="P-loop_NTPase"/>
</dbReference>
<name>A0A0C2VF34_9BACL</name>
<comment type="subcellular location">
    <subcellularLocation>
        <location evidence="1">Membrane</location>
    </subcellularLocation>
</comment>
<evidence type="ECO:0000259" key="7">
    <source>
        <dbReference type="Pfam" id="PF00350"/>
    </source>
</evidence>
<dbReference type="GO" id="GO:0005525">
    <property type="term" value="F:GTP binding"/>
    <property type="evidence" value="ECO:0007669"/>
    <property type="project" value="UniProtKB-KW"/>
</dbReference>
<sequence>MFQKATDLNELNSYCNKLIDALETTMPNSSYLKPLIDIRNNLDSNEVIISVLGEFKRGKSTLINAILQRSILPEDVLPSTAAVNEIRNGTGSEAFLFDAIDQSVGTIPIEELRSYTFSGENYNQEVAKITLETELPFNNKMVTLVDTPGVGDLNDHELDITHHYIPMSDIILFVINASAALSKSEMQFLKDVVLKLKNGEIIFVLNFRDRVDEEELEDIESDVRRKLKNVLTDKQLNVFFVSSLEAKEDPSEPSFKYLMHILDERSSKGTLAKSKLKFYQNQLQQLKEGILVEAKELDRLKLLSNEKIEQEKKTMEKFLDGIEGNSNEIKRYVTKKQDEILMITRKSLFHFQDRLIEETLEDIDSFHQGDFAGYIEKTLPLQIKRKINAWVNANSANVSTLLKQLDDQVTKSIRHKFSNISTDLSTRFTVFQYQGAMNDLAKSKVNSKAYFESGLLAGGAAALFLASGMFLLLPVLSLAGLPFINDLIGKRKLQAAKLKLTPEVEKSIHDLIMKIDEGLKIYVETTSEQIASEQILTMKRTASDYYSKKKTHFDADREVLHTLPDPIPVLNLINGRNDNNE</sequence>
<proteinExistence type="predicted"/>
<keyword evidence="2" id="KW-0547">Nucleotide-binding</keyword>
<comment type="caution">
    <text evidence="8">The sequence shown here is derived from an EMBL/GenBank/DDBJ whole genome shotgun (WGS) entry which is preliminary data.</text>
</comment>
<feature type="transmembrane region" description="Helical" evidence="6">
    <location>
        <begin position="455"/>
        <end position="484"/>
    </location>
</feature>
<dbReference type="PATRIC" id="fig|220754.4.peg.3551"/>
<evidence type="ECO:0000256" key="3">
    <source>
        <dbReference type="ARBA" id="ARBA00022801"/>
    </source>
</evidence>
<dbReference type="EMBL" id="JXRR01000022">
    <property type="protein sequence ID" value="KIL43136.1"/>
    <property type="molecule type" value="Genomic_DNA"/>
</dbReference>
<keyword evidence="9" id="KW-1185">Reference proteome</keyword>
<evidence type="ECO:0000256" key="2">
    <source>
        <dbReference type="ARBA" id="ARBA00022741"/>
    </source>
</evidence>
<evidence type="ECO:0000313" key="9">
    <source>
        <dbReference type="Proteomes" id="UP000031972"/>
    </source>
</evidence>
<evidence type="ECO:0000313" key="8">
    <source>
        <dbReference type="EMBL" id="KIL43136.1"/>
    </source>
</evidence>
<evidence type="ECO:0000256" key="6">
    <source>
        <dbReference type="SAM" id="Phobius"/>
    </source>
</evidence>
<keyword evidence="3" id="KW-0378">Hydrolase</keyword>
<organism evidence="8 9">
    <name type="scientific">Jeotgalibacillus campisalis</name>
    <dbReference type="NCBI Taxonomy" id="220754"/>
    <lineage>
        <taxon>Bacteria</taxon>
        <taxon>Bacillati</taxon>
        <taxon>Bacillota</taxon>
        <taxon>Bacilli</taxon>
        <taxon>Bacillales</taxon>
        <taxon>Caryophanaceae</taxon>
        <taxon>Jeotgalibacillus</taxon>
    </lineage>
</organism>
<keyword evidence="4" id="KW-0342">GTP-binding</keyword>
<dbReference type="PANTHER" id="PTHR10465">
    <property type="entry name" value="TRANSMEMBRANE GTPASE FZO1"/>
    <property type="match status" value="1"/>
</dbReference>
<dbReference type="GO" id="GO:0003924">
    <property type="term" value="F:GTPase activity"/>
    <property type="evidence" value="ECO:0007669"/>
    <property type="project" value="InterPro"/>
</dbReference>
<dbReference type="RefSeq" id="WP_041061441.1">
    <property type="nucleotide sequence ID" value="NZ_JXRR01000022.1"/>
</dbReference>
<protein>
    <recommendedName>
        <fullName evidence="7">Dynamin N-terminal domain-containing protein</fullName>
    </recommendedName>
</protein>
<dbReference type="InterPro" id="IPR045063">
    <property type="entry name" value="Dynamin_N"/>
</dbReference>